<dbReference type="GeneID" id="19143805"/>
<dbReference type="RefSeq" id="XP_007717155.1">
    <property type="nucleotide sequence ID" value="XM_007718965.1"/>
</dbReference>
<evidence type="ECO:0000313" key="2">
    <source>
        <dbReference type="Proteomes" id="UP000053841"/>
    </source>
</evidence>
<evidence type="ECO:0000313" key="1">
    <source>
        <dbReference type="EMBL" id="EUC28548.1"/>
    </source>
</evidence>
<dbReference type="Proteomes" id="UP000053841">
    <property type="component" value="Unassembled WGS sequence"/>
</dbReference>
<reference evidence="1 2" key="1">
    <citation type="journal article" date="2013" name="PLoS Genet.">
        <title>Comparative genome structure, secondary metabolite, and effector coding capacity across Cochliobolus pathogens.</title>
        <authorList>
            <person name="Condon B.J."/>
            <person name="Leng Y."/>
            <person name="Wu D."/>
            <person name="Bushley K.E."/>
            <person name="Ohm R.A."/>
            <person name="Otillar R."/>
            <person name="Martin J."/>
            <person name="Schackwitz W."/>
            <person name="Grimwood J."/>
            <person name="MohdZainudin N."/>
            <person name="Xue C."/>
            <person name="Wang R."/>
            <person name="Manning V.A."/>
            <person name="Dhillon B."/>
            <person name="Tu Z.J."/>
            <person name="Steffenson B.J."/>
            <person name="Salamov A."/>
            <person name="Sun H."/>
            <person name="Lowry S."/>
            <person name="LaButti K."/>
            <person name="Han J."/>
            <person name="Copeland A."/>
            <person name="Lindquist E."/>
            <person name="Barry K."/>
            <person name="Schmutz J."/>
            <person name="Baker S.E."/>
            <person name="Ciuffetti L.M."/>
            <person name="Grigoriev I.V."/>
            <person name="Zhong S."/>
            <person name="Turgeon B.G."/>
        </authorList>
    </citation>
    <scope>NUCLEOTIDE SEQUENCE [LARGE SCALE GENOMIC DNA]</scope>
    <source>
        <strain evidence="1 2">26-R-13</strain>
    </source>
</reference>
<keyword evidence="2" id="KW-1185">Reference proteome</keyword>
<dbReference type="EMBL" id="KI964805">
    <property type="protein sequence ID" value="EUC28548.1"/>
    <property type="molecule type" value="Genomic_DNA"/>
</dbReference>
<sequence>DGRPHWNPARHAVSATPRTNPHWRSWWRSCSCRCETAWGTAAANWAYHD</sequence>
<dbReference type="AlphaFoldDB" id="W6XSB8"/>
<name>W6XSB8_COCC2</name>
<organism evidence="1 2">
    <name type="scientific">Cochliobolus carbonum (strain 26-R-13)</name>
    <name type="common">Maize leaf spot fungus</name>
    <name type="synonym">Bipolaris zeicola</name>
    <dbReference type="NCBI Taxonomy" id="930089"/>
    <lineage>
        <taxon>Eukaryota</taxon>
        <taxon>Fungi</taxon>
        <taxon>Dikarya</taxon>
        <taxon>Ascomycota</taxon>
        <taxon>Pezizomycotina</taxon>
        <taxon>Dothideomycetes</taxon>
        <taxon>Pleosporomycetidae</taxon>
        <taxon>Pleosporales</taxon>
        <taxon>Pleosporineae</taxon>
        <taxon>Pleosporaceae</taxon>
        <taxon>Bipolaris</taxon>
    </lineage>
</organism>
<accession>W6XSB8</accession>
<proteinExistence type="predicted"/>
<feature type="non-terminal residue" evidence="1">
    <location>
        <position position="1"/>
    </location>
</feature>
<protein>
    <submittedName>
        <fullName evidence="1">Uncharacterized protein</fullName>
    </submittedName>
</protein>
<dbReference type="HOGENOM" id="CLU_3147130_0_0_1"/>
<gene>
    <name evidence="1" type="ORF">COCCADRAFT_108881</name>
</gene>
<dbReference type="KEGG" id="bze:COCCADRAFT_108881"/>